<evidence type="ECO:0000313" key="1">
    <source>
        <dbReference type="EMBL" id="GHH38658.1"/>
    </source>
</evidence>
<dbReference type="Proteomes" id="UP000605568">
    <property type="component" value="Unassembled WGS sequence"/>
</dbReference>
<gene>
    <name evidence="1" type="ORF">GCM10017774_28930</name>
</gene>
<accession>A0ABQ3MBJ4</accession>
<comment type="caution">
    <text evidence="1">The sequence shown here is derived from an EMBL/GenBank/DDBJ whole genome shotgun (WGS) entry which is preliminary data.</text>
</comment>
<keyword evidence="2" id="KW-1185">Reference proteome</keyword>
<organism evidence="1 2">
    <name type="scientific">Lentzea cavernae</name>
    <dbReference type="NCBI Taxonomy" id="2020703"/>
    <lineage>
        <taxon>Bacteria</taxon>
        <taxon>Bacillati</taxon>
        <taxon>Actinomycetota</taxon>
        <taxon>Actinomycetes</taxon>
        <taxon>Pseudonocardiales</taxon>
        <taxon>Pseudonocardiaceae</taxon>
        <taxon>Lentzea</taxon>
    </lineage>
</organism>
<proteinExistence type="predicted"/>
<sequence>MRHPEPNVYLVGMNSHGHAPTDRVELVPPELGVCGGAGVFDAPEDQKGGCDVTIGLVPGVR</sequence>
<protein>
    <submittedName>
        <fullName evidence="1">Uncharacterized protein</fullName>
    </submittedName>
</protein>
<name>A0ABQ3MBJ4_9PSEU</name>
<reference evidence="2" key="1">
    <citation type="journal article" date="2019" name="Int. J. Syst. Evol. Microbiol.">
        <title>The Global Catalogue of Microorganisms (GCM) 10K type strain sequencing project: providing services to taxonomists for standard genome sequencing and annotation.</title>
        <authorList>
            <consortium name="The Broad Institute Genomics Platform"/>
            <consortium name="The Broad Institute Genome Sequencing Center for Infectious Disease"/>
            <person name="Wu L."/>
            <person name="Ma J."/>
        </authorList>
    </citation>
    <scope>NUCLEOTIDE SEQUENCE [LARGE SCALE GENOMIC DNA]</scope>
    <source>
        <strain evidence="2">CGMCC 4.7367</strain>
    </source>
</reference>
<evidence type="ECO:0000313" key="2">
    <source>
        <dbReference type="Proteomes" id="UP000605568"/>
    </source>
</evidence>
<dbReference type="EMBL" id="BNAR01000004">
    <property type="protein sequence ID" value="GHH38658.1"/>
    <property type="molecule type" value="Genomic_DNA"/>
</dbReference>